<proteinExistence type="predicted"/>
<keyword evidence="2" id="KW-1185">Reference proteome</keyword>
<comment type="caution">
    <text evidence="1">The sequence shown here is derived from an EMBL/GenBank/DDBJ whole genome shotgun (WGS) entry which is preliminary data.</text>
</comment>
<evidence type="ECO:0000313" key="2">
    <source>
        <dbReference type="Proteomes" id="UP001352852"/>
    </source>
</evidence>
<sequence>MSPTSPKLFKAFPEWELNTSLAKYSTRHSQQTHIYAWACQVSPASSYSSGANSPPGGDRWTAQLRSSPECSKHVAKGPKTRLQPIIGLLPRVPWHTDKHPYA</sequence>
<organism evidence="1 2">
    <name type="scientific">Characodon lateralis</name>
    <dbReference type="NCBI Taxonomy" id="208331"/>
    <lineage>
        <taxon>Eukaryota</taxon>
        <taxon>Metazoa</taxon>
        <taxon>Chordata</taxon>
        <taxon>Craniata</taxon>
        <taxon>Vertebrata</taxon>
        <taxon>Euteleostomi</taxon>
        <taxon>Actinopterygii</taxon>
        <taxon>Neopterygii</taxon>
        <taxon>Teleostei</taxon>
        <taxon>Neoteleostei</taxon>
        <taxon>Acanthomorphata</taxon>
        <taxon>Ovalentaria</taxon>
        <taxon>Atherinomorphae</taxon>
        <taxon>Cyprinodontiformes</taxon>
        <taxon>Goodeidae</taxon>
        <taxon>Characodon</taxon>
    </lineage>
</organism>
<protein>
    <submittedName>
        <fullName evidence="1">Uncharacterized protein</fullName>
    </submittedName>
</protein>
<evidence type="ECO:0000313" key="1">
    <source>
        <dbReference type="EMBL" id="MED6290570.1"/>
    </source>
</evidence>
<dbReference type="EMBL" id="JAHUTJ010066658">
    <property type="protein sequence ID" value="MED6290570.1"/>
    <property type="molecule type" value="Genomic_DNA"/>
</dbReference>
<gene>
    <name evidence="1" type="ORF">CHARACLAT_014455</name>
</gene>
<accession>A0ABU7ETU6</accession>
<dbReference type="Proteomes" id="UP001352852">
    <property type="component" value="Unassembled WGS sequence"/>
</dbReference>
<reference evidence="1 2" key="1">
    <citation type="submission" date="2021-06" db="EMBL/GenBank/DDBJ databases">
        <authorList>
            <person name="Palmer J.M."/>
        </authorList>
    </citation>
    <scope>NUCLEOTIDE SEQUENCE [LARGE SCALE GENOMIC DNA]</scope>
    <source>
        <strain evidence="1 2">CL_MEX2019</strain>
        <tissue evidence="1">Muscle</tissue>
    </source>
</reference>
<name>A0ABU7ETU6_9TELE</name>